<dbReference type="EMBL" id="PNIQ01001088">
    <property type="protein sequence ID" value="PMP73352.1"/>
    <property type="molecule type" value="Genomic_DNA"/>
</dbReference>
<evidence type="ECO:0000313" key="5">
    <source>
        <dbReference type="Proteomes" id="UP000243376"/>
    </source>
</evidence>
<sequence length="117" mass="12500">MRTLIVFNPTAGHAEQLEAELEAAAQVWREHGWLVELQPTNGPGDGQRLARRAVDCGYDLVVAAGGDGTINEVVNGLVGSQTMLATLPLGTMNVWARELGLPLQPRVAAQTMLGWSP</sequence>
<feature type="domain" description="DAGKc" evidence="3">
    <location>
        <begin position="1"/>
        <end position="117"/>
    </location>
</feature>
<feature type="non-terminal residue" evidence="4">
    <location>
        <position position="117"/>
    </location>
</feature>
<protein>
    <submittedName>
        <fullName evidence="4">Diacylglycerol kinase</fullName>
    </submittedName>
</protein>
<accession>A0A2J6WSP3</accession>
<dbReference type="GO" id="GO:0004143">
    <property type="term" value="F:ATP-dependent diacylglycerol kinase activity"/>
    <property type="evidence" value="ECO:0007669"/>
    <property type="project" value="TreeGrafter"/>
</dbReference>
<dbReference type="Pfam" id="PF00781">
    <property type="entry name" value="DAGK_cat"/>
    <property type="match status" value="1"/>
</dbReference>
<dbReference type="InterPro" id="IPR050187">
    <property type="entry name" value="Lipid_Phosphate_FormReg"/>
</dbReference>
<keyword evidence="4" id="KW-0808">Transferase</keyword>
<reference evidence="4 5" key="1">
    <citation type="submission" date="2018-01" db="EMBL/GenBank/DDBJ databases">
        <title>Metagenomic assembled genomes from two thermal pools in the Uzon Caldera, Kamchatka, Russia.</title>
        <authorList>
            <person name="Wilkins L."/>
            <person name="Ettinger C."/>
        </authorList>
    </citation>
    <scope>NUCLEOTIDE SEQUENCE [LARGE SCALE GENOMIC DNA]</scope>
    <source>
        <strain evidence="4">ZAV-02</strain>
    </source>
</reference>
<evidence type="ECO:0000256" key="2">
    <source>
        <dbReference type="ARBA" id="ARBA00005983"/>
    </source>
</evidence>
<comment type="caution">
    <text evidence="4">The sequence shown here is derived from an EMBL/GenBank/DDBJ whole genome shotgun (WGS) entry which is preliminary data.</text>
</comment>
<dbReference type="InterPro" id="IPR017438">
    <property type="entry name" value="ATP-NAD_kinase_N"/>
</dbReference>
<comment type="cofactor">
    <cofactor evidence="1">
        <name>Mg(2+)</name>
        <dbReference type="ChEBI" id="CHEBI:18420"/>
    </cofactor>
</comment>
<evidence type="ECO:0000313" key="4">
    <source>
        <dbReference type="EMBL" id="PMP73352.1"/>
    </source>
</evidence>
<dbReference type="InterPro" id="IPR001206">
    <property type="entry name" value="Diacylglycerol_kinase_cat_dom"/>
</dbReference>
<evidence type="ECO:0000256" key="1">
    <source>
        <dbReference type="ARBA" id="ARBA00001946"/>
    </source>
</evidence>
<name>A0A2J6WSP3_9CHLR</name>
<dbReference type="SMART" id="SM00046">
    <property type="entry name" value="DAGKc"/>
    <property type="match status" value="1"/>
</dbReference>
<dbReference type="InterPro" id="IPR016064">
    <property type="entry name" value="NAD/diacylglycerol_kinase_sf"/>
</dbReference>
<dbReference type="PANTHER" id="PTHR12358">
    <property type="entry name" value="SPHINGOSINE KINASE"/>
    <property type="match status" value="1"/>
</dbReference>
<gene>
    <name evidence="4" type="ORF">C0184_16210</name>
</gene>
<dbReference type="GO" id="GO:0005886">
    <property type="term" value="C:plasma membrane"/>
    <property type="evidence" value="ECO:0007669"/>
    <property type="project" value="TreeGrafter"/>
</dbReference>
<evidence type="ECO:0000259" key="3">
    <source>
        <dbReference type="PROSITE" id="PS50146"/>
    </source>
</evidence>
<keyword evidence="4" id="KW-0418">Kinase</keyword>
<dbReference type="Proteomes" id="UP000243376">
    <property type="component" value="Unassembled WGS sequence"/>
</dbReference>
<proteinExistence type="inferred from homology"/>
<dbReference type="SUPFAM" id="SSF111331">
    <property type="entry name" value="NAD kinase/diacylglycerol kinase-like"/>
    <property type="match status" value="1"/>
</dbReference>
<dbReference type="PROSITE" id="PS50146">
    <property type="entry name" value="DAGK"/>
    <property type="match status" value="1"/>
</dbReference>
<comment type="similarity">
    <text evidence="2">Belongs to the diacylglycerol/lipid kinase family.</text>
</comment>
<dbReference type="PANTHER" id="PTHR12358:SF106">
    <property type="entry name" value="LIPID KINASE YEGS"/>
    <property type="match status" value="1"/>
</dbReference>
<dbReference type="Gene3D" id="3.40.50.10330">
    <property type="entry name" value="Probable inorganic polyphosphate/atp-NAD kinase, domain 1"/>
    <property type="match status" value="1"/>
</dbReference>
<dbReference type="AlphaFoldDB" id="A0A2J6WSP3"/>
<organism evidence="4 5">
    <name type="scientific">Chloroflexus aggregans</name>
    <dbReference type="NCBI Taxonomy" id="152260"/>
    <lineage>
        <taxon>Bacteria</taxon>
        <taxon>Bacillati</taxon>
        <taxon>Chloroflexota</taxon>
        <taxon>Chloroflexia</taxon>
        <taxon>Chloroflexales</taxon>
        <taxon>Chloroflexineae</taxon>
        <taxon>Chloroflexaceae</taxon>
        <taxon>Chloroflexus</taxon>
    </lineage>
</organism>